<dbReference type="EMBL" id="KN818222">
    <property type="protein sequence ID" value="KIL71195.1"/>
    <property type="molecule type" value="Genomic_DNA"/>
</dbReference>
<dbReference type="Proteomes" id="UP000054549">
    <property type="component" value="Unassembled WGS sequence"/>
</dbReference>
<name>A0A0C2T5J8_AMAMK</name>
<dbReference type="InParanoid" id="A0A0C2T5J8"/>
<organism evidence="2 3">
    <name type="scientific">Amanita muscaria (strain Koide BX008)</name>
    <dbReference type="NCBI Taxonomy" id="946122"/>
    <lineage>
        <taxon>Eukaryota</taxon>
        <taxon>Fungi</taxon>
        <taxon>Dikarya</taxon>
        <taxon>Basidiomycota</taxon>
        <taxon>Agaricomycotina</taxon>
        <taxon>Agaricomycetes</taxon>
        <taxon>Agaricomycetidae</taxon>
        <taxon>Agaricales</taxon>
        <taxon>Pluteineae</taxon>
        <taxon>Amanitaceae</taxon>
        <taxon>Amanita</taxon>
    </lineage>
</organism>
<feature type="compositionally biased region" description="Polar residues" evidence="1">
    <location>
        <begin position="51"/>
        <end position="64"/>
    </location>
</feature>
<reference evidence="2 3" key="1">
    <citation type="submission" date="2014-04" db="EMBL/GenBank/DDBJ databases">
        <title>Evolutionary Origins and Diversification of the Mycorrhizal Mutualists.</title>
        <authorList>
            <consortium name="DOE Joint Genome Institute"/>
            <consortium name="Mycorrhizal Genomics Consortium"/>
            <person name="Kohler A."/>
            <person name="Kuo A."/>
            <person name="Nagy L.G."/>
            <person name="Floudas D."/>
            <person name="Copeland A."/>
            <person name="Barry K.W."/>
            <person name="Cichocki N."/>
            <person name="Veneault-Fourrey C."/>
            <person name="LaButti K."/>
            <person name="Lindquist E.A."/>
            <person name="Lipzen A."/>
            <person name="Lundell T."/>
            <person name="Morin E."/>
            <person name="Murat C."/>
            <person name="Riley R."/>
            <person name="Ohm R."/>
            <person name="Sun H."/>
            <person name="Tunlid A."/>
            <person name="Henrissat B."/>
            <person name="Grigoriev I.V."/>
            <person name="Hibbett D.S."/>
            <person name="Martin F."/>
        </authorList>
    </citation>
    <scope>NUCLEOTIDE SEQUENCE [LARGE SCALE GENOMIC DNA]</scope>
    <source>
        <strain evidence="2 3">Koide BX008</strain>
    </source>
</reference>
<proteinExistence type="predicted"/>
<protein>
    <submittedName>
        <fullName evidence="2">Uncharacterized protein</fullName>
    </submittedName>
</protein>
<dbReference type="OrthoDB" id="3062321at2759"/>
<evidence type="ECO:0000256" key="1">
    <source>
        <dbReference type="SAM" id="MobiDB-lite"/>
    </source>
</evidence>
<keyword evidence="3" id="KW-1185">Reference proteome</keyword>
<dbReference type="AlphaFoldDB" id="A0A0C2T5J8"/>
<sequence>MPFFEGSKNFNVNGGEMNDVAGNFTKNSTTSNTHNVDSNNTNIGSKINRGTEVSQNMNIGSSQKKVVGPF</sequence>
<evidence type="ECO:0000313" key="2">
    <source>
        <dbReference type="EMBL" id="KIL71195.1"/>
    </source>
</evidence>
<gene>
    <name evidence="2" type="ORF">M378DRAFT_6029</name>
</gene>
<dbReference type="HOGENOM" id="CLU_194728_0_0_1"/>
<accession>A0A0C2T5J8</accession>
<evidence type="ECO:0000313" key="3">
    <source>
        <dbReference type="Proteomes" id="UP000054549"/>
    </source>
</evidence>
<feature type="region of interest" description="Disordered" evidence="1">
    <location>
        <begin position="21"/>
        <end position="70"/>
    </location>
</feature>
<feature type="compositionally biased region" description="Polar residues" evidence="1">
    <location>
        <begin position="24"/>
        <end position="45"/>
    </location>
</feature>